<dbReference type="EMBL" id="BMXR01000010">
    <property type="protein sequence ID" value="GGX66283.1"/>
    <property type="molecule type" value="Genomic_DNA"/>
</dbReference>
<gene>
    <name evidence="7" type="ORF">GCM10007392_37430</name>
</gene>
<evidence type="ECO:0000313" key="7">
    <source>
        <dbReference type="EMBL" id="GGX66283.1"/>
    </source>
</evidence>
<dbReference type="SUPFAM" id="SSF54534">
    <property type="entry name" value="FKBP-like"/>
    <property type="match status" value="1"/>
</dbReference>
<dbReference type="Gene3D" id="3.10.50.40">
    <property type="match status" value="1"/>
</dbReference>
<dbReference type="PANTHER" id="PTHR47245">
    <property type="entry name" value="PEPTIDYLPROLYL ISOMERASE"/>
    <property type="match status" value="1"/>
</dbReference>
<dbReference type="PANTHER" id="PTHR47245:SF2">
    <property type="entry name" value="PEPTIDYL-PROLYL CIS-TRANS ISOMERASE HP_0175-RELATED"/>
    <property type="match status" value="1"/>
</dbReference>
<dbReference type="PROSITE" id="PS50198">
    <property type="entry name" value="PPIC_PPIASE_2"/>
    <property type="match status" value="1"/>
</dbReference>
<dbReference type="RefSeq" id="WP_189611559.1">
    <property type="nucleotide sequence ID" value="NZ_BMXR01000010.1"/>
</dbReference>
<keyword evidence="5 7" id="KW-0413">Isomerase</keyword>
<dbReference type="SUPFAM" id="SSF109998">
    <property type="entry name" value="Triger factor/SurA peptide-binding domain-like"/>
    <property type="match status" value="1"/>
</dbReference>
<dbReference type="InterPro" id="IPR000297">
    <property type="entry name" value="PPIase_PpiC"/>
</dbReference>
<dbReference type="Pfam" id="PF00639">
    <property type="entry name" value="Rotamase"/>
    <property type="match status" value="1"/>
</dbReference>
<dbReference type="InterPro" id="IPR023058">
    <property type="entry name" value="PPIase_PpiC_CS"/>
</dbReference>
<evidence type="ECO:0000256" key="1">
    <source>
        <dbReference type="ARBA" id="ARBA00000971"/>
    </source>
</evidence>
<dbReference type="GO" id="GO:0003755">
    <property type="term" value="F:peptidyl-prolyl cis-trans isomerase activity"/>
    <property type="evidence" value="ECO:0007669"/>
    <property type="project" value="UniProtKB-KW"/>
</dbReference>
<dbReference type="AlphaFoldDB" id="A0A918NFB7"/>
<keyword evidence="8" id="KW-1185">Reference proteome</keyword>
<feature type="domain" description="PpiC" evidence="6">
    <location>
        <begin position="99"/>
        <end position="200"/>
    </location>
</feature>
<dbReference type="InterPro" id="IPR050245">
    <property type="entry name" value="PrsA_foldase"/>
</dbReference>
<organism evidence="7 8">
    <name type="scientific">Saccharospirillum salsuginis</name>
    <dbReference type="NCBI Taxonomy" id="418750"/>
    <lineage>
        <taxon>Bacteria</taxon>
        <taxon>Pseudomonadati</taxon>
        <taxon>Pseudomonadota</taxon>
        <taxon>Gammaproteobacteria</taxon>
        <taxon>Oceanospirillales</taxon>
        <taxon>Saccharospirillaceae</taxon>
        <taxon>Saccharospirillum</taxon>
    </lineage>
</organism>
<reference evidence="7" key="1">
    <citation type="journal article" date="2014" name="Int. J. Syst. Evol. Microbiol.">
        <title>Complete genome sequence of Corynebacterium casei LMG S-19264T (=DSM 44701T), isolated from a smear-ripened cheese.</title>
        <authorList>
            <consortium name="US DOE Joint Genome Institute (JGI-PGF)"/>
            <person name="Walter F."/>
            <person name="Albersmeier A."/>
            <person name="Kalinowski J."/>
            <person name="Ruckert C."/>
        </authorList>
    </citation>
    <scope>NUCLEOTIDE SEQUENCE</scope>
    <source>
        <strain evidence="7">KCTC 22169</strain>
    </source>
</reference>
<dbReference type="InterPro" id="IPR046357">
    <property type="entry name" value="PPIase_dom_sf"/>
</dbReference>
<comment type="caution">
    <text evidence="7">The sequence shown here is derived from an EMBL/GenBank/DDBJ whole genome shotgun (WGS) entry which is preliminary data.</text>
</comment>
<evidence type="ECO:0000313" key="8">
    <source>
        <dbReference type="Proteomes" id="UP000626148"/>
    </source>
</evidence>
<accession>A0A918NFB7</accession>
<evidence type="ECO:0000256" key="2">
    <source>
        <dbReference type="ARBA" id="ARBA00007656"/>
    </source>
</evidence>
<dbReference type="PROSITE" id="PS01096">
    <property type="entry name" value="PPIC_PPIASE_1"/>
    <property type="match status" value="1"/>
</dbReference>
<evidence type="ECO:0000256" key="3">
    <source>
        <dbReference type="ARBA" id="ARBA00013194"/>
    </source>
</evidence>
<keyword evidence="4 5" id="KW-0697">Rotamase</keyword>
<dbReference type="Proteomes" id="UP000626148">
    <property type="component" value="Unassembled WGS sequence"/>
</dbReference>
<sequence length="256" mass="28986">MIKINGRTLPEDHLYREMQYHPAESKDEALFQAARTLVIGEVLKDRAEALGLELDDWDDPAGEADFIEQLFDAEVTYPRATTDECRQYFEANRDRFVTSPLLDVSHILLAADPEDAEERMQTLEQAEVLLERLKGEPGRFAELAKRHSACTSQNEGGSLGQLERGQTVPEFERPVFAASVGLLPNPVESRYGYHLVQVHHRVEGQALTFDMVEQDIRDYLNEKVRRKAIAQYLTQLLADANIEGLDMDVSASPLMQ</sequence>
<comment type="similarity">
    <text evidence="2">Belongs to the PpiC/parvulin rotamase family.</text>
</comment>
<name>A0A918NFB7_9GAMM</name>
<dbReference type="InterPro" id="IPR027304">
    <property type="entry name" value="Trigger_fact/SurA_dom_sf"/>
</dbReference>
<reference evidence="7" key="2">
    <citation type="submission" date="2020-09" db="EMBL/GenBank/DDBJ databases">
        <authorList>
            <person name="Sun Q."/>
            <person name="Kim S."/>
        </authorList>
    </citation>
    <scope>NUCLEOTIDE SEQUENCE</scope>
    <source>
        <strain evidence="7">KCTC 22169</strain>
    </source>
</reference>
<evidence type="ECO:0000256" key="4">
    <source>
        <dbReference type="ARBA" id="ARBA00023110"/>
    </source>
</evidence>
<protein>
    <recommendedName>
        <fullName evidence="3">peptidylprolyl isomerase</fullName>
        <ecNumber evidence="3">5.2.1.8</ecNumber>
    </recommendedName>
</protein>
<comment type="catalytic activity">
    <reaction evidence="1">
        <text>[protein]-peptidylproline (omega=180) = [protein]-peptidylproline (omega=0)</text>
        <dbReference type="Rhea" id="RHEA:16237"/>
        <dbReference type="Rhea" id="RHEA-COMP:10747"/>
        <dbReference type="Rhea" id="RHEA-COMP:10748"/>
        <dbReference type="ChEBI" id="CHEBI:83833"/>
        <dbReference type="ChEBI" id="CHEBI:83834"/>
        <dbReference type="EC" id="5.2.1.8"/>
    </reaction>
</comment>
<evidence type="ECO:0000259" key="6">
    <source>
        <dbReference type="PROSITE" id="PS50198"/>
    </source>
</evidence>
<dbReference type="EC" id="5.2.1.8" evidence="3"/>
<evidence type="ECO:0000256" key="5">
    <source>
        <dbReference type="PROSITE-ProRule" id="PRU00278"/>
    </source>
</evidence>
<proteinExistence type="inferred from homology"/>